<protein>
    <submittedName>
        <fullName evidence="14">Transmembrane protein 237 isoform X1</fullName>
    </submittedName>
</protein>
<dbReference type="Proteomes" id="UP000515159">
    <property type="component" value="Chromosome 5"/>
</dbReference>
<evidence type="ECO:0000256" key="3">
    <source>
        <dbReference type="ARBA" id="ARBA00008783"/>
    </source>
</evidence>
<dbReference type="FunCoup" id="A0A6P8RHD7">
    <property type="interactions" value="625"/>
</dbReference>
<dbReference type="GO" id="GO:0016020">
    <property type="term" value="C:membrane"/>
    <property type="evidence" value="ECO:0007669"/>
    <property type="project" value="UniProtKB-SubCell"/>
</dbReference>
<dbReference type="InParanoid" id="A0A6P8RHD7"/>
<feature type="compositionally biased region" description="Basic and acidic residues" evidence="11">
    <location>
        <begin position="126"/>
        <end position="137"/>
    </location>
</feature>
<evidence type="ECO:0000256" key="7">
    <source>
        <dbReference type="ARBA" id="ARBA00023069"/>
    </source>
</evidence>
<dbReference type="InterPro" id="IPR029409">
    <property type="entry name" value="TMEM237"/>
</dbReference>
<feature type="transmembrane region" description="Helical" evidence="12">
    <location>
        <begin position="241"/>
        <end position="264"/>
    </location>
</feature>
<keyword evidence="5" id="KW-0970">Cilium biogenesis/degradation</keyword>
<dbReference type="GO" id="GO:0035869">
    <property type="term" value="C:ciliary transition zone"/>
    <property type="evidence" value="ECO:0007669"/>
    <property type="project" value="TreeGrafter"/>
</dbReference>
<keyword evidence="4 12" id="KW-0812">Transmembrane</keyword>
<evidence type="ECO:0000256" key="4">
    <source>
        <dbReference type="ARBA" id="ARBA00022692"/>
    </source>
</evidence>
<dbReference type="CTD" id="65062"/>
<keyword evidence="8 12" id="KW-0472">Membrane</keyword>
<evidence type="ECO:0000256" key="10">
    <source>
        <dbReference type="ARBA" id="ARBA00025631"/>
    </source>
</evidence>
<dbReference type="Pfam" id="PF15383">
    <property type="entry name" value="TMEM237"/>
    <property type="match status" value="1"/>
</dbReference>
<feature type="transmembrane region" description="Helical" evidence="12">
    <location>
        <begin position="284"/>
        <end position="302"/>
    </location>
</feature>
<dbReference type="PANTHER" id="PTHR28388">
    <property type="entry name" value="TRANSMEMBRANE PROTEIN 237"/>
    <property type="match status" value="1"/>
</dbReference>
<reference evidence="14" key="1">
    <citation type="submission" date="2025-08" db="UniProtKB">
        <authorList>
            <consortium name="RefSeq"/>
        </authorList>
    </citation>
    <scope>IDENTIFICATION</scope>
</reference>
<feature type="transmembrane region" description="Helical" evidence="12">
    <location>
        <begin position="314"/>
        <end position="336"/>
    </location>
</feature>
<dbReference type="GeneID" id="117361028"/>
<dbReference type="PANTHER" id="PTHR28388:SF1">
    <property type="entry name" value="TRANSMEMBRANE PROTEIN 237"/>
    <property type="match status" value="1"/>
</dbReference>
<keyword evidence="7" id="KW-0969">Cilium</keyword>
<evidence type="ECO:0000256" key="6">
    <source>
        <dbReference type="ARBA" id="ARBA00022989"/>
    </source>
</evidence>
<evidence type="ECO:0000313" key="13">
    <source>
        <dbReference type="Proteomes" id="UP000515159"/>
    </source>
</evidence>
<evidence type="ECO:0000256" key="2">
    <source>
        <dbReference type="ARBA" id="ARBA00004141"/>
    </source>
</evidence>
<dbReference type="OrthoDB" id="550113at2759"/>
<feature type="region of interest" description="Disordered" evidence="11">
    <location>
        <begin position="43"/>
        <end position="151"/>
    </location>
</feature>
<dbReference type="AlphaFoldDB" id="A0A6P8RHD7"/>
<evidence type="ECO:0000256" key="11">
    <source>
        <dbReference type="SAM" id="MobiDB-lite"/>
    </source>
</evidence>
<keyword evidence="6 12" id="KW-1133">Transmembrane helix</keyword>
<evidence type="ECO:0000256" key="5">
    <source>
        <dbReference type="ARBA" id="ARBA00022794"/>
    </source>
</evidence>
<name>A0A6P8RHD7_GEOSA</name>
<comment type="subcellular location">
    <subcellularLocation>
        <location evidence="1">Cell projection</location>
        <location evidence="1">Cilium</location>
    </subcellularLocation>
    <subcellularLocation>
        <location evidence="2">Membrane</location>
        <topology evidence="2">Multi-pass membrane protein</topology>
    </subcellularLocation>
</comment>
<dbReference type="RefSeq" id="XP_033801691.1">
    <property type="nucleotide sequence ID" value="XM_033945800.1"/>
</dbReference>
<proteinExistence type="inferred from homology"/>
<comment type="similarity">
    <text evidence="3">Belongs to the TMEM237 family.</text>
</comment>
<evidence type="ECO:0000256" key="9">
    <source>
        <dbReference type="ARBA" id="ARBA00023273"/>
    </source>
</evidence>
<evidence type="ECO:0000313" key="14">
    <source>
        <dbReference type="RefSeq" id="XP_033801691.1"/>
    </source>
</evidence>
<dbReference type="KEGG" id="gsh:117361028"/>
<keyword evidence="9" id="KW-0966">Cell projection</keyword>
<accession>A0A6P8RHD7</accession>
<dbReference type="GO" id="GO:0060271">
    <property type="term" value="P:cilium assembly"/>
    <property type="evidence" value="ECO:0007669"/>
    <property type="project" value="TreeGrafter"/>
</dbReference>
<feature type="compositionally biased region" description="Basic residues" evidence="11">
    <location>
        <begin position="138"/>
        <end position="147"/>
    </location>
</feature>
<evidence type="ECO:0000256" key="8">
    <source>
        <dbReference type="ARBA" id="ARBA00023136"/>
    </source>
</evidence>
<feature type="transmembrane region" description="Helical" evidence="12">
    <location>
        <begin position="369"/>
        <end position="390"/>
    </location>
</feature>
<organism evidence="13 14">
    <name type="scientific">Geotrypetes seraphini</name>
    <name type="common">Gaboon caecilian</name>
    <name type="synonym">Caecilia seraphini</name>
    <dbReference type="NCBI Taxonomy" id="260995"/>
    <lineage>
        <taxon>Eukaryota</taxon>
        <taxon>Metazoa</taxon>
        <taxon>Chordata</taxon>
        <taxon>Craniata</taxon>
        <taxon>Vertebrata</taxon>
        <taxon>Euteleostomi</taxon>
        <taxon>Amphibia</taxon>
        <taxon>Gymnophiona</taxon>
        <taxon>Geotrypetes</taxon>
    </lineage>
</organism>
<evidence type="ECO:0000256" key="12">
    <source>
        <dbReference type="SAM" id="Phobius"/>
    </source>
</evidence>
<gene>
    <name evidence="14" type="primary">TMEM237</name>
</gene>
<sequence>MLDRGKQRGGQTGVGWETRTSLTPVAFEQWFSYPPRALPLIPSIPQAEVPLSRPRKKKPRSSSPLEDIVQSNVRRPSESREPLTPELPDAVPRKKRKKKRLAAESETSFAPHNFPSTSAFQNGNDVVDHQPTEEVPPRKPRKKTKKTRPAELQYPHELGVEEEDIIPEGQVKYAEHQPVFIAPTGTSQPVGKVFIEKSRRFQAADRSELIKATEQVDVFMDAKSSWTTRDVALKVHRGFRVIGLFSHGFLAGYAVWNIIVIYVLSGNQLASLSNLLPSYKTLAYPAQCLLYLLLAISTVSAFDRIDLAKVSVAVRGFLTLDPSAVASFLYFAALILSLSQQMTSDKINLYTVPLENGSLWMVGSENQILQPWIVVNLVVALLVGLSWLFLSFRPELDHSEGSDLCTFLSHQGSLSPDSEMPQDQLSLPCFVTLTLFLHERYSFSASWLCYSKY</sequence>
<evidence type="ECO:0000256" key="1">
    <source>
        <dbReference type="ARBA" id="ARBA00004138"/>
    </source>
</evidence>
<comment type="function">
    <text evidence="10">Component of the transition zone in primary cilia. Required for ciliogenesis.</text>
</comment>
<feature type="compositionally biased region" description="Polar residues" evidence="11">
    <location>
        <begin position="105"/>
        <end position="124"/>
    </location>
</feature>
<keyword evidence="13" id="KW-1185">Reference proteome</keyword>